<dbReference type="Proteomes" id="UP000499080">
    <property type="component" value="Unassembled WGS sequence"/>
</dbReference>
<keyword evidence="2" id="KW-1185">Reference proteome</keyword>
<reference evidence="1 2" key="1">
    <citation type="journal article" date="2019" name="Sci. Rep.">
        <title>Orb-weaving spider Araneus ventricosus genome elucidates the spidroin gene catalogue.</title>
        <authorList>
            <person name="Kono N."/>
            <person name="Nakamura H."/>
            <person name="Ohtoshi R."/>
            <person name="Moran D.A.P."/>
            <person name="Shinohara A."/>
            <person name="Yoshida Y."/>
            <person name="Fujiwara M."/>
            <person name="Mori M."/>
            <person name="Tomita M."/>
            <person name="Arakawa K."/>
        </authorList>
    </citation>
    <scope>NUCLEOTIDE SEQUENCE [LARGE SCALE GENOMIC DNA]</scope>
</reference>
<dbReference type="EMBL" id="BGPR01070769">
    <property type="protein sequence ID" value="GBO44146.1"/>
    <property type="molecule type" value="Genomic_DNA"/>
</dbReference>
<organism evidence="1 2">
    <name type="scientific">Araneus ventricosus</name>
    <name type="common">Orbweaver spider</name>
    <name type="synonym">Epeira ventricosa</name>
    <dbReference type="NCBI Taxonomy" id="182803"/>
    <lineage>
        <taxon>Eukaryota</taxon>
        <taxon>Metazoa</taxon>
        <taxon>Ecdysozoa</taxon>
        <taxon>Arthropoda</taxon>
        <taxon>Chelicerata</taxon>
        <taxon>Arachnida</taxon>
        <taxon>Araneae</taxon>
        <taxon>Araneomorphae</taxon>
        <taxon>Entelegynae</taxon>
        <taxon>Araneoidea</taxon>
        <taxon>Araneidae</taxon>
        <taxon>Araneus</taxon>
    </lineage>
</organism>
<evidence type="ECO:0000313" key="2">
    <source>
        <dbReference type="Proteomes" id="UP000499080"/>
    </source>
</evidence>
<name>A0A4Y2X4V7_ARAVE</name>
<sequence>MKTKAHSIPIDLGLGPRLFIKKSENIFTSRICREISIDSDKVKVLKGQSEGKNSSVRKYTLIQKSGETLNITSRSRRSPGGFATFTHFTQHCPCHLAASWLSATTFFSFKYCMKISGTDHKTIVDFIFFVDNRCL</sequence>
<comment type="caution">
    <text evidence="1">The sequence shown here is derived from an EMBL/GenBank/DDBJ whole genome shotgun (WGS) entry which is preliminary data.</text>
</comment>
<dbReference type="AlphaFoldDB" id="A0A4Y2X4V7"/>
<accession>A0A4Y2X4V7</accession>
<gene>
    <name evidence="1" type="ORF">AVEN_18786_1</name>
</gene>
<protein>
    <submittedName>
        <fullName evidence="1">Uncharacterized protein</fullName>
    </submittedName>
</protein>
<proteinExistence type="predicted"/>
<evidence type="ECO:0000313" key="1">
    <source>
        <dbReference type="EMBL" id="GBO44146.1"/>
    </source>
</evidence>